<dbReference type="EMBL" id="JACHHQ010000005">
    <property type="protein sequence ID" value="MBB5200519.1"/>
    <property type="molecule type" value="Genomic_DNA"/>
</dbReference>
<dbReference type="AlphaFoldDB" id="A0A840RVQ3"/>
<keyword evidence="2" id="KW-1185">Reference proteome</keyword>
<reference evidence="1 2" key="1">
    <citation type="submission" date="2020-08" db="EMBL/GenBank/DDBJ databases">
        <title>Genomic Encyclopedia of Type Strains, Phase IV (KMG-IV): sequencing the most valuable type-strain genomes for metagenomic binning, comparative biology and taxonomic classification.</title>
        <authorList>
            <person name="Goeker M."/>
        </authorList>
    </citation>
    <scope>NUCLEOTIDE SEQUENCE [LARGE SCALE GENOMIC DNA]</scope>
    <source>
        <strain evidence="1 2">DSM 23240</strain>
    </source>
</reference>
<evidence type="ECO:0000313" key="2">
    <source>
        <dbReference type="Proteomes" id="UP000571084"/>
    </source>
</evidence>
<protein>
    <submittedName>
        <fullName evidence="1">Uncharacterized protein</fullName>
    </submittedName>
</protein>
<gene>
    <name evidence="1" type="ORF">HNR39_002361</name>
</gene>
<dbReference type="Proteomes" id="UP000571084">
    <property type="component" value="Unassembled WGS sequence"/>
</dbReference>
<sequence>WLPQLLTPASDEDRLFNHVQTPQWYEKNQGFEDVRHLVSHDSGRVLWHFKGIPEQLPVPAHLAQLTSGAWREARANPNLTECDGAEACPRTGIWEPIASDDHSLHSLVNGGWRQTWVVQGQAFPDPRHNWAVDIAAHDVMWRLIEAG</sequence>
<organism evidence="1 2">
    <name type="scientific">Glaciimonas immobilis</name>
    <dbReference type="NCBI Taxonomy" id="728004"/>
    <lineage>
        <taxon>Bacteria</taxon>
        <taxon>Pseudomonadati</taxon>
        <taxon>Pseudomonadota</taxon>
        <taxon>Betaproteobacteria</taxon>
        <taxon>Burkholderiales</taxon>
        <taxon>Oxalobacteraceae</taxon>
        <taxon>Glaciimonas</taxon>
    </lineage>
</organism>
<evidence type="ECO:0000313" key="1">
    <source>
        <dbReference type="EMBL" id="MBB5200519.1"/>
    </source>
</evidence>
<accession>A0A840RVQ3</accession>
<proteinExistence type="predicted"/>
<name>A0A840RVQ3_9BURK</name>
<comment type="caution">
    <text evidence="1">The sequence shown here is derived from an EMBL/GenBank/DDBJ whole genome shotgun (WGS) entry which is preliminary data.</text>
</comment>
<feature type="non-terminal residue" evidence="1">
    <location>
        <position position="1"/>
    </location>
</feature>